<evidence type="ECO:0000256" key="2">
    <source>
        <dbReference type="PROSITE-ProRule" id="PRU00169"/>
    </source>
</evidence>
<dbReference type="InterPro" id="IPR050595">
    <property type="entry name" value="Bact_response_regulator"/>
</dbReference>
<accession>A0A7Z2JJ38</accession>
<dbReference type="PROSITE" id="PS50110">
    <property type="entry name" value="RESPONSE_REGULATORY"/>
    <property type="match status" value="1"/>
</dbReference>
<evidence type="ECO:0000313" key="5">
    <source>
        <dbReference type="Proteomes" id="UP000433577"/>
    </source>
</evidence>
<feature type="modified residue" description="4-aspartylphosphate" evidence="2">
    <location>
        <position position="54"/>
    </location>
</feature>
<dbReference type="PANTHER" id="PTHR44591:SF25">
    <property type="entry name" value="CHEMOTAXIS TWO-COMPONENT RESPONSE REGULATOR"/>
    <property type="match status" value="1"/>
</dbReference>
<evidence type="ECO:0000256" key="1">
    <source>
        <dbReference type="ARBA" id="ARBA00022553"/>
    </source>
</evidence>
<keyword evidence="1 2" id="KW-0597">Phosphoprotein</keyword>
<dbReference type="Gene3D" id="3.40.50.2300">
    <property type="match status" value="1"/>
</dbReference>
<gene>
    <name evidence="4" type="ORF">FAZ98_24545</name>
</gene>
<keyword evidence="5" id="KW-1185">Reference proteome</keyword>
<dbReference type="PANTHER" id="PTHR44591">
    <property type="entry name" value="STRESS RESPONSE REGULATOR PROTEIN 1"/>
    <property type="match status" value="1"/>
</dbReference>
<reference evidence="4 5" key="1">
    <citation type="submission" date="2019-12" db="EMBL/GenBank/DDBJ databases">
        <title>Paraburkholderia acidiphila 7Q-K02 sp. nov and Paraburkholderia acidisoli DHF22 sp. nov., two strains isolated from forest soil.</title>
        <authorList>
            <person name="Gao Z."/>
            <person name="Qiu L."/>
        </authorList>
    </citation>
    <scope>NUCLEOTIDE SEQUENCE [LARGE SCALE GENOMIC DNA]</scope>
    <source>
        <strain evidence="4 5">DHF22</strain>
    </source>
</reference>
<dbReference type="Proteomes" id="UP000433577">
    <property type="component" value="Chromosome 3"/>
</dbReference>
<organism evidence="4 5">
    <name type="scientific">Paraburkholderia acidisoli</name>
    <dbReference type="NCBI Taxonomy" id="2571748"/>
    <lineage>
        <taxon>Bacteria</taxon>
        <taxon>Pseudomonadati</taxon>
        <taxon>Pseudomonadota</taxon>
        <taxon>Betaproteobacteria</taxon>
        <taxon>Burkholderiales</taxon>
        <taxon>Burkholderiaceae</taxon>
        <taxon>Paraburkholderia</taxon>
    </lineage>
</organism>
<dbReference type="OrthoDB" id="9103936at2"/>
<dbReference type="KEGG" id="pacs:FAZ98_24545"/>
<proteinExistence type="predicted"/>
<dbReference type="EMBL" id="CP046915">
    <property type="protein sequence ID" value="QGZ64970.1"/>
    <property type="molecule type" value="Genomic_DNA"/>
</dbReference>
<protein>
    <submittedName>
        <fullName evidence="4">Response regulator</fullName>
    </submittedName>
</protein>
<feature type="domain" description="Response regulatory" evidence="3">
    <location>
        <begin position="5"/>
        <end position="119"/>
    </location>
</feature>
<evidence type="ECO:0000259" key="3">
    <source>
        <dbReference type="PROSITE" id="PS50110"/>
    </source>
</evidence>
<dbReference type="SUPFAM" id="SSF52172">
    <property type="entry name" value="CheY-like"/>
    <property type="match status" value="1"/>
</dbReference>
<sequence length="125" mass="13671">MTTPVVAIVDDDAFVREAMGQLVRSFDFAVELYASGRDLLGASAPRRIDCVITDLHMPEMNGFAICEQLRLRGLAVPVILMTAFAKDGDEARAKALGATCFLNKPFQDTDILRCLEHALGLDRSV</sequence>
<dbReference type="Pfam" id="PF00072">
    <property type="entry name" value="Response_reg"/>
    <property type="match status" value="1"/>
</dbReference>
<dbReference type="InterPro" id="IPR011006">
    <property type="entry name" value="CheY-like_superfamily"/>
</dbReference>
<dbReference type="InterPro" id="IPR001789">
    <property type="entry name" value="Sig_transdc_resp-reg_receiver"/>
</dbReference>
<evidence type="ECO:0000313" key="4">
    <source>
        <dbReference type="EMBL" id="QGZ64970.1"/>
    </source>
</evidence>
<dbReference type="GO" id="GO:0000160">
    <property type="term" value="P:phosphorelay signal transduction system"/>
    <property type="evidence" value="ECO:0007669"/>
    <property type="project" value="InterPro"/>
</dbReference>
<name>A0A7Z2JJ38_9BURK</name>
<dbReference type="AlphaFoldDB" id="A0A7Z2JJ38"/>
<dbReference type="RefSeq" id="WP_158954924.1">
    <property type="nucleotide sequence ID" value="NZ_CP046915.1"/>
</dbReference>
<dbReference type="SMART" id="SM00448">
    <property type="entry name" value="REC"/>
    <property type="match status" value="1"/>
</dbReference>